<evidence type="ECO:0000256" key="3">
    <source>
        <dbReference type="ARBA" id="ARBA00022723"/>
    </source>
</evidence>
<comment type="similarity">
    <text evidence="8">Belongs to the nanos family.</text>
</comment>
<gene>
    <name evidence="11" type="primary">NANOS2_1</name>
    <name evidence="11" type="ORF">SK128_004955</name>
</gene>
<evidence type="ECO:0000256" key="8">
    <source>
        <dbReference type="PROSITE-ProRule" id="PRU00855"/>
    </source>
</evidence>
<reference evidence="11 12" key="1">
    <citation type="submission" date="2023-11" db="EMBL/GenBank/DDBJ databases">
        <title>Halocaridina rubra genome assembly.</title>
        <authorList>
            <person name="Smith C."/>
        </authorList>
    </citation>
    <scope>NUCLEOTIDE SEQUENCE [LARGE SCALE GENOMIC DNA]</scope>
    <source>
        <strain evidence="11">EP-1</strain>
        <tissue evidence="11">Whole</tissue>
    </source>
</reference>
<evidence type="ECO:0000259" key="10">
    <source>
        <dbReference type="PROSITE" id="PS51522"/>
    </source>
</evidence>
<name>A0AAN9A1V8_HALRR</name>
<dbReference type="GO" id="GO:0008270">
    <property type="term" value="F:zinc ion binding"/>
    <property type="evidence" value="ECO:0007669"/>
    <property type="project" value="UniProtKB-KW"/>
</dbReference>
<dbReference type="EMBL" id="JAXCGZ010019101">
    <property type="protein sequence ID" value="KAK7066622.1"/>
    <property type="molecule type" value="Genomic_DNA"/>
</dbReference>
<evidence type="ECO:0000256" key="7">
    <source>
        <dbReference type="ARBA" id="ARBA00022884"/>
    </source>
</evidence>
<evidence type="ECO:0000256" key="1">
    <source>
        <dbReference type="ARBA" id="ARBA00004496"/>
    </source>
</evidence>
<comment type="caution">
    <text evidence="11">The sequence shown here is derived from an EMBL/GenBank/DDBJ whole genome shotgun (WGS) entry which is preliminary data.</text>
</comment>
<dbReference type="InterPro" id="IPR038129">
    <property type="entry name" value="Nanos_sf"/>
</dbReference>
<dbReference type="Gene3D" id="4.10.60.30">
    <property type="entry name" value="Nanos, RNA-binding domain"/>
    <property type="match status" value="1"/>
</dbReference>
<keyword evidence="4 8" id="KW-0863">Zinc-finger</keyword>
<accession>A0AAN9A1V8</accession>
<dbReference type="GO" id="GO:0005737">
    <property type="term" value="C:cytoplasm"/>
    <property type="evidence" value="ECO:0007669"/>
    <property type="project" value="UniProtKB-SubCell"/>
</dbReference>
<keyword evidence="2" id="KW-0963">Cytoplasm</keyword>
<evidence type="ECO:0000256" key="2">
    <source>
        <dbReference type="ARBA" id="ARBA00022490"/>
    </source>
</evidence>
<dbReference type="InterPro" id="IPR024161">
    <property type="entry name" value="Znf_nanos-typ"/>
</dbReference>
<sequence length="413" mass="44708">METNENHSNLVNGEDVSFTSQEDHIVPVSSGALDNSGRTPYPIPGRIHPRPLEEGGEIRTPAHYPPAPISVSPARTPDYIIVTPSPSPVYAGTPIGSPWSSATVPVASSAGLYYQAPTSTVPQMAGPVVSEYQPAYGFPGATNTTWPTPGDPGLSLYQPQPVVHMSHEMPAHSTLAPNMAAAAFMASAGASNMPALPQPMMPPVPRGVEWRPESSFAWPAYYQNPRPHMHPSVPQYALLQPGQQGHSYFEPRGQPRYSWRPNWGRVDGPRAFHHDQLGNGIRRRNSHQIRSYFKSHLHGVPVQNALPSGAQGGNASNSVAGPSNVYVANGKKASCAFCHRKGEEHYEHRLKNKKGEVLCPVLRSYTCKLCGKTGKEAHTIKYCPMNPFTHGDPKAAGLKPGMAPPELNPLLMN</sequence>
<feature type="region of interest" description="Disordered" evidence="9">
    <location>
        <begin position="1"/>
        <end position="20"/>
    </location>
</feature>
<feature type="domain" description="Nanos-type" evidence="10">
    <location>
        <begin position="334"/>
        <end position="385"/>
    </location>
</feature>
<keyword evidence="5" id="KW-0862">Zinc</keyword>
<evidence type="ECO:0000256" key="9">
    <source>
        <dbReference type="SAM" id="MobiDB-lite"/>
    </source>
</evidence>
<dbReference type="PANTHER" id="PTHR12887">
    <property type="entry name" value="NANOS PROTEIN"/>
    <property type="match status" value="1"/>
</dbReference>
<feature type="region of interest" description="Disordered" evidence="9">
    <location>
        <begin position="26"/>
        <end position="60"/>
    </location>
</feature>
<keyword evidence="7 8" id="KW-0694">RNA-binding</keyword>
<dbReference type="PROSITE" id="PS51522">
    <property type="entry name" value="ZF_NANOS"/>
    <property type="match status" value="1"/>
</dbReference>
<keyword evidence="3" id="KW-0479">Metal-binding</keyword>
<protein>
    <submittedName>
        <fullName evidence="11">Nanos</fullName>
    </submittedName>
</protein>
<evidence type="ECO:0000313" key="12">
    <source>
        <dbReference type="Proteomes" id="UP001381693"/>
    </source>
</evidence>
<keyword evidence="12" id="KW-1185">Reference proteome</keyword>
<dbReference type="AlphaFoldDB" id="A0AAN9A1V8"/>
<dbReference type="GO" id="GO:0006417">
    <property type="term" value="P:regulation of translation"/>
    <property type="evidence" value="ECO:0007669"/>
    <property type="project" value="UniProtKB-UniRule"/>
</dbReference>
<proteinExistence type="inferred from homology"/>
<dbReference type="Pfam" id="PF05741">
    <property type="entry name" value="zf-nanos"/>
    <property type="match status" value="1"/>
</dbReference>
<organism evidence="11 12">
    <name type="scientific">Halocaridina rubra</name>
    <name type="common">Hawaiian red shrimp</name>
    <dbReference type="NCBI Taxonomy" id="373956"/>
    <lineage>
        <taxon>Eukaryota</taxon>
        <taxon>Metazoa</taxon>
        <taxon>Ecdysozoa</taxon>
        <taxon>Arthropoda</taxon>
        <taxon>Crustacea</taxon>
        <taxon>Multicrustacea</taxon>
        <taxon>Malacostraca</taxon>
        <taxon>Eumalacostraca</taxon>
        <taxon>Eucarida</taxon>
        <taxon>Decapoda</taxon>
        <taxon>Pleocyemata</taxon>
        <taxon>Caridea</taxon>
        <taxon>Atyoidea</taxon>
        <taxon>Atyidae</taxon>
        <taxon>Halocaridina</taxon>
    </lineage>
</organism>
<dbReference type="InterPro" id="IPR008705">
    <property type="entry name" value="Nanos/Xcar2"/>
</dbReference>
<keyword evidence="6 8" id="KW-0810">Translation regulation</keyword>
<evidence type="ECO:0000313" key="11">
    <source>
        <dbReference type="EMBL" id="KAK7066622.1"/>
    </source>
</evidence>
<feature type="compositionally biased region" description="Polar residues" evidence="9">
    <location>
        <begin position="1"/>
        <end position="11"/>
    </location>
</feature>
<comment type="subcellular location">
    <subcellularLocation>
        <location evidence="1">Cytoplasm</location>
    </subcellularLocation>
</comment>
<evidence type="ECO:0000256" key="6">
    <source>
        <dbReference type="ARBA" id="ARBA00022845"/>
    </source>
</evidence>
<evidence type="ECO:0000256" key="4">
    <source>
        <dbReference type="ARBA" id="ARBA00022771"/>
    </source>
</evidence>
<evidence type="ECO:0000256" key="5">
    <source>
        <dbReference type="ARBA" id="ARBA00022833"/>
    </source>
</evidence>
<dbReference type="Proteomes" id="UP001381693">
    <property type="component" value="Unassembled WGS sequence"/>
</dbReference>
<dbReference type="GO" id="GO:0003723">
    <property type="term" value="F:RNA binding"/>
    <property type="evidence" value="ECO:0007669"/>
    <property type="project" value="UniProtKB-UniRule"/>
</dbReference>